<keyword evidence="3" id="KW-1185">Reference proteome</keyword>
<dbReference type="EMBL" id="CAUOFW020006169">
    <property type="protein sequence ID" value="CAK9173479.1"/>
    <property type="molecule type" value="Genomic_DNA"/>
</dbReference>
<proteinExistence type="predicted"/>
<evidence type="ECO:0008006" key="4">
    <source>
        <dbReference type="Google" id="ProtNLM"/>
    </source>
</evidence>
<dbReference type="PANTHER" id="PTHR47926">
    <property type="entry name" value="PENTATRICOPEPTIDE REPEAT-CONTAINING PROTEIN"/>
    <property type="match status" value="1"/>
</dbReference>
<evidence type="ECO:0000313" key="2">
    <source>
        <dbReference type="EMBL" id="CAK9173479.1"/>
    </source>
</evidence>
<dbReference type="AlphaFoldDB" id="A0ABC8TWK6"/>
<name>A0ABC8TWK6_9AQUA</name>
<organism evidence="2 3">
    <name type="scientific">Ilex paraguariensis</name>
    <name type="common">yerba mate</name>
    <dbReference type="NCBI Taxonomy" id="185542"/>
    <lineage>
        <taxon>Eukaryota</taxon>
        <taxon>Viridiplantae</taxon>
        <taxon>Streptophyta</taxon>
        <taxon>Embryophyta</taxon>
        <taxon>Tracheophyta</taxon>
        <taxon>Spermatophyta</taxon>
        <taxon>Magnoliopsida</taxon>
        <taxon>eudicotyledons</taxon>
        <taxon>Gunneridae</taxon>
        <taxon>Pentapetalae</taxon>
        <taxon>asterids</taxon>
        <taxon>campanulids</taxon>
        <taxon>Aquifoliales</taxon>
        <taxon>Aquifoliaceae</taxon>
        <taxon>Ilex</taxon>
    </lineage>
</organism>
<accession>A0ABC8TWK6</accession>
<dbReference type="Gene3D" id="1.25.40.10">
    <property type="entry name" value="Tetratricopeptide repeat domain"/>
    <property type="match status" value="1"/>
</dbReference>
<dbReference type="Proteomes" id="UP001642360">
    <property type="component" value="Unassembled WGS sequence"/>
</dbReference>
<comment type="caution">
    <text evidence="2">The sequence shown here is derived from an EMBL/GenBank/DDBJ whole genome shotgun (WGS) entry which is preliminary data.</text>
</comment>
<evidence type="ECO:0000313" key="3">
    <source>
        <dbReference type="Proteomes" id="UP001642360"/>
    </source>
</evidence>
<dbReference type="EMBL" id="CAUOFW020003547">
    <property type="protein sequence ID" value="CAK9160604.1"/>
    <property type="molecule type" value="Genomic_DNA"/>
</dbReference>
<dbReference type="InterPro" id="IPR011990">
    <property type="entry name" value="TPR-like_helical_dom_sf"/>
</dbReference>
<sequence>MEYYTCIVDLLGRMGRLDDALEFARKMPLEPNEMVWQGQLGGCRIDGNVEFGELLRRFFPFNQSILPPMFFYPTHTWKQEGKVQKFYARDKQHPRKDDIYLMLEELREEIKAIGYIPDLSDALLDHD</sequence>
<dbReference type="InterPro" id="IPR046960">
    <property type="entry name" value="PPR_At4g14850-like_plant"/>
</dbReference>
<protein>
    <recommendedName>
        <fullName evidence="4">Pentatricopeptide repeat-containing protein</fullName>
    </recommendedName>
</protein>
<evidence type="ECO:0000313" key="1">
    <source>
        <dbReference type="EMBL" id="CAK9160604.1"/>
    </source>
</evidence>
<reference evidence="2 3" key="1">
    <citation type="submission" date="2024-02" db="EMBL/GenBank/DDBJ databases">
        <authorList>
            <person name="Vignale AGUSTIN F."/>
            <person name="Sosa J E."/>
            <person name="Modenutti C."/>
        </authorList>
    </citation>
    <scope>NUCLEOTIDE SEQUENCE [LARGE SCALE GENOMIC DNA]</scope>
</reference>
<gene>
    <name evidence="1" type="ORF">ILEXP_LOCUS29376</name>
    <name evidence="2" type="ORF">ILEXP_LOCUS43218</name>
</gene>